<feature type="transmembrane region" description="Helical" evidence="6">
    <location>
        <begin position="245"/>
        <end position="263"/>
    </location>
</feature>
<dbReference type="InterPro" id="IPR036938">
    <property type="entry name" value="PAP2/HPO_sf"/>
</dbReference>
<organism evidence="8 9">
    <name type="scientific">Bremia lactucae</name>
    <name type="common">Lettuce downy mildew</name>
    <dbReference type="NCBI Taxonomy" id="4779"/>
    <lineage>
        <taxon>Eukaryota</taxon>
        <taxon>Sar</taxon>
        <taxon>Stramenopiles</taxon>
        <taxon>Oomycota</taxon>
        <taxon>Peronosporomycetes</taxon>
        <taxon>Peronosporales</taxon>
        <taxon>Peronosporaceae</taxon>
        <taxon>Bremia</taxon>
    </lineage>
</organism>
<dbReference type="CDD" id="cd03390">
    <property type="entry name" value="PAP2_containing_1_like"/>
    <property type="match status" value="1"/>
</dbReference>
<proteinExistence type="inferred from homology"/>
<comment type="subcellular location">
    <subcellularLocation>
        <location evidence="1">Membrane</location>
        <topology evidence="1">Multi-pass membrane protein</topology>
    </subcellularLocation>
</comment>
<dbReference type="Proteomes" id="UP000294530">
    <property type="component" value="Unassembled WGS sequence"/>
</dbReference>
<feature type="domain" description="Phosphatidic acid phosphatase type 2/haloperoxidase" evidence="7">
    <location>
        <begin position="142"/>
        <end position="290"/>
    </location>
</feature>
<evidence type="ECO:0000256" key="3">
    <source>
        <dbReference type="ARBA" id="ARBA00022692"/>
    </source>
</evidence>
<dbReference type="GO" id="GO:0016020">
    <property type="term" value="C:membrane"/>
    <property type="evidence" value="ECO:0007669"/>
    <property type="project" value="UniProtKB-SubCell"/>
</dbReference>
<dbReference type="KEGG" id="blac:94349906"/>
<keyword evidence="4 6" id="KW-1133">Transmembrane helix</keyword>
<dbReference type="SMART" id="SM00014">
    <property type="entry name" value="acidPPc"/>
    <property type="match status" value="1"/>
</dbReference>
<evidence type="ECO:0000256" key="4">
    <source>
        <dbReference type="ARBA" id="ARBA00022989"/>
    </source>
</evidence>
<sequence>MATYDRKEGQLSDVIEESDDTPFYVSDASAVHSYTAAIVQFIRNYRLLEFGSTLILYFFGVVFANIDVHERPIRGIQVRLSESTSVWSLDPTIDEVKLSEQVPLWLLQALGIGIPIATNLIVNYVLPLFGHVRVIPHDTRDFLLSLFQSVALSIFLTQFIKNVTGRFRPSFYDMCGWDFDVMWDGVTNLCTDDDGEKEGRKSFPSGHASFAWASMLVLTLYLLGRSRLNSEVHSISTLQGGKKSLLLIVCCLPIVLASWIAITRCIDNWHHYSDILAGSVIGAVSATFAFSYNYGSIFSHDSAGLPLEEIRERRTGRIAQDADTTNV</sequence>
<evidence type="ECO:0000313" key="9">
    <source>
        <dbReference type="Proteomes" id="UP000294530"/>
    </source>
</evidence>
<comment type="similarity">
    <text evidence="2">Belongs to the PA-phosphatase related phosphoesterase family.</text>
</comment>
<feature type="transmembrane region" description="Helical" evidence="6">
    <location>
        <begin position="47"/>
        <end position="66"/>
    </location>
</feature>
<feature type="transmembrane region" description="Helical" evidence="6">
    <location>
        <begin position="206"/>
        <end position="224"/>
    </location>
</feature>
<evidence type="ECO:0000256" key="1">
    <source>
        <dbReference type="ARBA" id="ARBA00004141"/>
    </source>
</evidence>
<dbReference type="FunFam" id="1.20.144.10:FF:000055">
    <property type="entry name" value="Uncharacterized protein"/>
    <property type="match status" value="1"/>
</dbReference>
<dbReference type="RefSeq" id="XP_067822947.1">
    <property type="nucleotide sequence ID" value="XM_067964235.1"/>
</dbReference>
<dbReference type="InterPro" id="IPR000326">
    <property type="entry name" value="PAP2/HPO"/>
</dbReference>
<comment type="caution">
    <text evidence="8">The sequence shown here is derived from an EMBL/GenBank/DDBJ whole genome shotgun (WGS) entry which is preliminary data.</text>
</comment>
<evidence type="ECO:0000313" key="8">
    <source>
        <dbReference type="EMBL" id="TDH73449.1"/>
    </source>
</evidence>
<evidence type="ECO:0000259" key="7">
    <source>
        <dbReference type="SMART" id="SM00014"/>
    </source>
</evidence>
<dbReference type="OrthoDB" id="10030083at2759"/>
<dbReference type="GeneID" id="94349906"/>
<reference evidence="8 9" key="1">
    <citation type="journal article" date="2021" name="Genome Biol.">
        <title>AFLAP: assembly-free linkage analysis pipeline using k-mers from genome sequencing data.</title>
        <authorList>
            <person name="Fletcher K."/>
            <person name="Zhang L."/>
            <person name="Gil J."/>
            <person name="Han R."/>
            <person name="Cavanaugh K."/>
            <person name="Michelmore R."/>
        </authorList>
    </citation>
    <scope>NUCLEOTIDE SEQUENCE [LARGE SCALE GENOMIC DNA]</scope>
    <source>
        <strain evidence="8 9">SF5</strain>
    </source>
</reference>
<dbReference type="SUPFAM" id="SSF48317">
    <property type="entry name" value="Acid phosphatase/Vanadium-dependent haloperoxidase"/>
    <property type="match status" value="1"/>
</dbReference>
<dbReference type="PANTHER" id="PTHR10165:SF35">
    <property type="entry name" value="RE23632P"/>
    <property type="match status" value="1"/>
</dbReference>
<dbReference type="AlphaFoldDB" id="A0A976NZ46"/>
<feature type="transmembrane region" description="Helical" evidence="6">
    <location>
        <begin position="105"/>
        <end position="130"/>
    </location>
</feature>
<dbReference type="Pfam" id="PF01569">
    <property type="entry name" value="PAP2"/>
    <property type="match status" value="1"/>
</dbReference>
<name>A0A976NZ46_BRELC</name>
<dbReference type="InterPro" id="IPR043216">
    <property type="entry name" value="PAP-like"/>
</dbReference>
<evidence type="ECO:0000256" key="6">
    <source>
        <dbReference type="SAM" id="Phobius"/>
    </source>
</evidence>
<dbReference type="PANTHER" id="PTHR10165">
    <property type="entry name" value="LIPID PHOSPHATE PHOSPHATASE"/>
    <property type="match status" value="1"/>
</dbReference>
<dbReference type="GO" id="GO:0006644">
    <property type="term" value="P:phospholipid metabolic process"/>
    <property type="evidence" value="ECO:0007669"/>
    <property type="project" value="InterPro"/>
</dbReference>
<dbReference type="Gene3D" id="1.20.144.10">
    <property type="entry name" value="Phosphatidic acid phosphatase type 2/haloperoxidase"/>
    <property type="match status" value="1"/>
</dbReference>
<accession>A0A976NZ46</accession>
<evidence type="ECO:0000256" key="2">
    <source>
        <dbReference type="ARBA" id="ARBA00008816"/>
    </source>
</evidence>
<feature type="transmembrane region" description="Helical" evidence="6">
    <location>
        <begin position="275"/>
        <end position="295"/>
    </location>
</feature>
<feature type="transmembrane region" description="Helical" evidence="6">
    <location>
        <begin position="142"/>
        <end position="160"/>
    </location>
</feature>
<keyword evidence="9" id="KW-1185">Reference proteome</keyword>
<keyword evidence="3 6" id="KW-0812">Transmembrane</keyword>
<dbReference type="GO" id="GO:0008195">
    <property type="term" value="F:phosphatidate phosphatase activity"/>
    <property type="evidence" value="ECO:0007669"/>
    <property type="project" value="TreeGrafter"/>
</dbReference>
<dbReference type="GO" id="GO:0046839">
    <property type="term" value="P:phospholipid dephosphorylation"/>
    <property type="evidence" value="ECO:0007669"/>
    <property type="project" value="TreeGrafter"/>
</dbReference>
<protein>
    <recommendedName>
        <fullName evidence="7">Phosphatidic acid phosphatase type 2/haloperoxidase domain-containing protein</fullName>
    </recommendedName>
</protein>
<dbReference type="EMBL" id="SHOA02000001">
    <property type="protein sequence ID" value="TDH73449.1"/>
    <property type="molecule type" value="Genomic_DNA"/>
</dbReference>
<gene>
    <name evidence="8" type="ORF">CCR75_006164</name>
</gene>
<evidence type="ECO:0000256" key="5">
    <source>
        <dbReference type="ARBA" id="ARBA00023136"/>
    </source>
</evidence>
<keyword evidence="5 6" id="KW-0472">Membrane</keyword>